<dbReference type="Proteomes" id="UP001632037">
    <property type="component" value="Unassembled WGS sequence"/>
</dbReference>
<keyword evidence="1" id="KW-0732">Signal</keyword>
<evidence type="ECO:0000313" key="3">
    <source>
        <dbReference type="Proteomes" id="UP001632037"/>
    </source>
</evidence>
<organism evidence="2 3">
    <name type="scientific">Phytophthora oleae</name>
    <dbReference type="NCBI Taxonomy" id="2107226"/>
    <lineage>
        <taxon>Eukaryota</taxon>
        <taxon>Sar</taxon>
        <taxon>Stramenopiles</taxon>
        <taxon>Oomycota</taxon>
        <taxon>Peronosporomycetes</taxon>
        <taxon>Peronosporales</taxon>
        <taxon>Peronosporaceae</taxon>
        <taxon>Phytophthora</taxon>
    </lineage>
</organism>
<proteinExistence type="predicted"/>
<feature type="signal peptide" evidence="1">
    <location>
        <begin position="1"/>
        <end position="19"/>
    </location>
</feature>
<evidence type="ECO:0000313" key="2">
    <source>
        <dbReference type="EMBL" id="KAL3671894.1"/>
    </source>
</evidence>
<protein>
    <recommendedName>
        <fullName evidence="4">DDE Tnp4 domain-containing protein</fullName>
    </recommendedName>
</protein>
<keyword evidence="3" id="KW-1185">Reference proteome</keyword>
<evidence type="ECO:0008006" key="4">
    <source>
        <dbReference type="Google" id="ProtNLM"/>
    </source>
</evidence>
<dbReference type="AlphaFoldDB" id="A0ABD3G0A8"/>
<name>A0ABD3G0A8_9STRA</name>
<accession>A0ABD3G0A8</accession>
<gene>
    <name evidence="2" type="ORF">V7S43_002561</name>
</gene>
<comment type="caution">
    <text evidence="2">The sequence shown here is derived from an EMBL/GenBank/DDBJ whole genome shotgun (WGS) entry which is preliminary data.</text>
</comment>
<dbReference type="EMBL" id="JBIMZQ010000004">
    <property type="protein sequence ID" value="KAL3671894.1"/>
    <property type="molecule type" value="Genomic_DNA"/>
</dbReference>
<reference evidence="2 3" key="1">
    <citation type="submission" date="2024-09" db="EMBL/GenBank/DDBJ databases">
        <title>Genome sequencing and assembly of Phytophthora oleae, isolate VK10A, causative agent of rot of olive drupes.</title>
        <authorList>
            <person name="Conti Taguali S."/>
            <person name="Riolo M."/>
            <person name="La Spada F."/>
            <person name="Cacciola S.O."/>
            <person name="Dionisio G."/>
        </authorList>
    </citation>
    <scope>NUCLEOTIDE SEQUENCE [LARGE SCALE GENOMIC DNA]</scope>
    <source>
        <strain evidence="2 3">VK10A</strain>
    </source>
</reference>
<feature type="chain" id="PRO_5044828505" description="DDE Tnp4 domain-containing protein" evidence="1">
    <location>
        <begin position="20"/>
        <end position="170"/>
    </location>
</feature>
<evidence type="ECO:0000256" key="1">
    <source>
        <dbReference type="SAM" id="SignalP"/>
    </source>
</evidence>
<sequence>MEDTVVFMTSLAGLAVSLAVTGQQEGQQEEKVKQKRTVTVLHFDALLTAASCEAWFVDNLRCSRSSFIAITRFLHLYDILFATAASKKYSYEKKVAAALHFFASSGGYRETAAAMGMNKSYVIDIVDEVARVLYAVADDVIAFPSCQDGWDDIERNFAVRRVSSELWMDR</sequence>